<dbReference type="EMBL" id="FLQV01001590">
    <property type="protein sequence ID" value="SBS99894.1"/>
    <property type="molecule type" value="Genomic_DNA"/>
</dbReference>
<sequence length="193" mass="22350">METAVGDYDIFEYLEEYLQKEDIIKYSDDTYNIFFCFLPNKTSFLFKHDVMNLCKKFVILFEKLKDAYQHDASIKEIYKECYTSKSSSTYCTVYNQCNQQLDTALFTIKDNIRAYLVYETTPAKILAPQNLSGETALHVNEEDIASSNTASINVVIGVSSWLNRTVLNRGDSMYNYDKENKHAFLDNDGDFNN</sequence>
<proteinExistence type="predicted"/>
<accession>A0A1A8X5L4</accession>
<evidence type="ECO:0000313" key="2">
    <source>
        <dbReference type="Proteomes" id="UP000078546"/>
    </source>
</evidence>
<gene>
    <name evidence="1" type="ORF">POVCU1_055910</name>
</gene>
<evidence type="ECO:0000313" key="1">
    <source>
        <dbReference type="EMBL" id="SBS99894.1"/>
    </source>
</evidence>
<name>A0A1A8X5L4_PLAOA</name>
<reference evidence="2" key="1">
    <citation type="submission" date="2016-05" db="EMBL/GenBank/DDBJ databases">
        <authorList>
            <person name="Naeem Raeece"/>
        </authorList>
    </citation>
    <scope>NUCLEOTIDE SEQUENCE [LARGE SCALE GENOMIC DNA]</scope>
</reference>
<protein>
    <submittedName>
        <fullName evidence="1">PIR Superfamily Protein</fullName>
    </submittedName>
</protein>
<organism evidence="1 2">
    <name type="scientific">Plasmodium ovale curtisi</name>
    <dbReference type="NCBI Taxonomy" id="864141"/>
    <lineage>
        <taxon>Eukaryota</taxon>
        <taxon>Sar</taxon>
        <taxon>Alveolata</taxon>
        <taxon>Apicomplexa</taxon>
        <taxon>Aconoidasida</taxon>
        <taxon>Haemosporida</taxon>
        <taxon>Plasmodiidae</taxon>
        <taxon>Plasmodium</taxon>
        <taxon>Plasmodium (Plasmodium)</taxon>
    </lineage>
</organism>
<dbReference type="AlphaFoldDB" id="A0A1A8X5L4"/>
<dbReference type="Proteomes" id="UP000078546">
    <property type="component" value="Unassembled WGS sequence"/>
</dbReference>